<gene>
    <name evidence="1" type="ORF">I6N98_17150</name>
</gene>
<name>A0A7T4R0A0_9GAMM</name>
<dbReference type="AlphaFoldDB" id="A0A7T4R0A0"/>
<sequence>MSWQIHPRYPLVVAANRDEFYARPTQAAHFWDEHPEILAGRDMEYGGSWLGVSRRGRFAAVTNLRNIVSDGEQSRGQLVRDFLLSDAPPQHFFDHLEQSKTHYRPFNFIASDGEQLLRTDNTTPGWQQLDPGYHVLGNLPQHHPYPKAEKGLRDFAAVEEHHHDHRALLAFLGDDTITDPNGDDLQQAISCRFVRSPDYGTRCSTIVQRSVEGRMEVWEQNYRNGRAEQPPQYFLID</sequence>
<reference evidence="1 2" key="1">
    <citation type="submission" date="2020-12" db="EMBL/GenBank/DDBJ databases">
        <authorList>
            <person name="Shan Y."/>
        </authorList>
    </citation>
    <scope>NUCLEOTIDE SEQUENCE [LARGE SCALE GENOMIC DNA]</scope>
    <source>
        <strain evidence="2">csc3.9</strain>
    </source>
</reference>
<dbReference type="Pfam" id="PF05742">
    <property type="entry name" value="TANGO2"/>
    <property type="match status" value="1"/>
</dbReference>
<dbReference type="EMBL" id="CP066167">
    <property type="protein sequence ID" value="QQD18045.1"/>
    <property type="molecule type" value="Genomic_DNA"/>
</dbReference>
<dbReference type="InterPro" id="IPR008551">
    <property type="entry name" value="TANGO2"/>
</dbReference>
<accession>A0A7T4R0A0</accession>
<proteinExistence type="predicted"/>
<evidence type="ECO:0000313" key="1">
    <source>
        <dbReference type="EMBL" id="QQD18045.1"/>
    </source>
</evidence>
<dbReference type="KEGG" id="snan:I6N98_17150"/>
<dbReference type="PANTHER" id="PTHR17985:SF8">
    <property type="entry name" value="TRANSPORT AND GOLGI ORGANIZATION PROTEIN 2 HOMOLOG"/>
    <property type="match status" value="1"/>
</dbReference>
<evidence type="ECO:0000313" key="2">
    <source>
        <dbReference type="Proteomes" id="UP000596063"/>
    </source>
</evidence>
<dbReference type="Proteomes" id="UP000596063">
    <property type="component" value="Chromosome"/>
</dbReference>
<protein>
    <submittedName>
        <fullName evidence="1">NRDE family protein</fullName>
    </submittedName>
</protein>
<organism evidence="1 2">
    <name type="scientific">Spongiibacter nanhainus</name>
    <dbReference type="NCBI Taxonomy" id="2794344"/>
    <lineage>
        <taxon>Bacteria</taxon>
        <taxon>Pseudomonadati</taxon>
        <taxon>Pseudomonadota</taxon>
        <taxon>Gammaproteobacteria</taxon>
        <taxon>Cellvibrionales</taxon>
        <taxon>Spongiibacteraceae</taxon>
        <taxon>Spongiibacter</taxon>
    </lineage>
</organism>
<dbReference type="PANTHER" id="PTHR17985">
    <property type="entry name" value="SER/THR-RICH PROTEIN T10 IN DGCR REGION"/>
    <property type="match status" value="1"/>
</dbReference>
<keyword evidence="2" id="KW-1185">Reference proteome</keyword>